<dbReference type="Proteomes" id="UP000023152">
    <property type="component" value="Unassembled WGS sequence"/>
</dbReference>
<name>X6MXY7_RETFI</name>
<evidence type="ECO:0000313" key="1">
    <source>
        <dbReference type="EMBL" id="ETO18347.1"/>
    </source>
</evidence>
<feature type="non-terminal residue" evidence="1">
    <location>
        <position position="217"/>
    </location>
</feature>
<protein>
    <submittedName>
        <fullName evidence="1">Uncharacterized protein</fullName>
    </submittedName>
</protein>
<gene>
    <name evidence="1" type="ORF">RFI_18925</name>
</gene>
<dbReference type="AlphaFoldDB" id="X6MXY7"/>
<dbReference type="EMBL" id="ASPP01015070">
    <property type="protein sequence ID" value="ETO18347.1"/>
    <property type="molecule type" value="Genomic_DNA"/>
</dbReference>
<evidence type="ECO:0000313" key="2">
    <source>
        <dbReference type="Proteomes" id="UP000023152"/>
    </source>
</evidence>
<comment type="caution">
    <text evidence="1">The sequence shown here is derived from an EMBL/GenBank/DDBJ whole genome shotgun (WGS) entry which is preliminary data.</text>
</comment>
<reference evidence="1 2" key="1">
    <citation type="journal article" date="2013" name="Curr. Biol.">
        <title>The Genome of the Foraminiferan Reticulomyxa filosa.</title>
        <authorList>
            <person name="Glockner G."/>
            <person name="Hulsmann N."/>
            <person name="Schleicher M."/>
            <person name="Noegel A.A."/>
            <person name="Eichinger L."/>
            <person name="Gallinger C."/>
            <person name="Pawlowski J."/>
            <person name="Sierra R."/>
            <person name="Euteneuer U."/>
            <person name="Pillet L."/>
            <person name="Moustafa A."/>
            <person name="Platzer M."/>
            <person name="Groth M."/>
            <person name="Szafranski K."/>
            <person name="Schliwa M."/>
        </authorList>
    </citation>
    <scope>NUCLEOTIDE SEQUENCE [LARGE SCALE GENOMIC DNA]</scope>
</reference>
<accession>X6MXY7</accession>
<organism evidence="1 2">
    <name type="scientific">Reticulomyxa filosa</name>
    <dbReference type="NCBI Taxonomy" id="46433"/>
    <lineage>
        <taxon>Eukaryota</taxon>
        <taxon>Sar</taxon>
        <taxon>Rhizaria</taxon>
        <taxon>Retaria</taxon>
        <taxon>Foraminifera</taxon>
        <taxon>Monothalamids</taxon>
        <taxon>Reticulomyxidae</taxon>
        <taxon>Reticulomyxa</taxon>
    </lineage>
</organism>
<keyword evidence="2" id="KW-1185">Reference proteome</keyword>
<sequence length="217" mass="25970">MHLESEICASKKKYKRLNDNLKKKFQFLMNIEQQVNLHNCNLCYFIHTFRTKVVFHHCKKKGSFVFAAFANVHMNELKCDKAFRATNIMLQAQTYKFHILQGITCVIYMRTKKKIYIMAATFFLQRECLQLRKFIKSKGYHNNSWALVSQQLCKERWPANKVSKNNVLFFRKREQQNVLLNCSDDPILLVNFKKNEKIKNKNQNKMKNDVKKQFKTK</sequence>
<proteinExistence type="predicted"/>